<dbReference type="Pfam" id="PF00069">
    <property type="entry name" value="Pkinase"/>
    <property type="match status" value="1"/>
</dbReference>
<dbReference type="PANTHER" id="PTHR23257">
    <property type="entry name" value="SERINE-THREONINE PROTEIN KINASE"/>
    <property type="match status" value="1"/>
</dbReference>
<organism evidence="3 4">
    <name type="scientific">Stephanodiscus triporus</name>
    <dbReference type="NCBI Taxonomy" id="2934178"/>
    <lineage>
        <taxon>Eukaryota</taxon>
        <taxon>Sar</taxon>
        <taxon>Stramenopiles</taxon>
        <taxon>Ochrophyta</taxon>
        <taxon>Bacillariophyta</taxon>
        <taxon>Coscinodiscophyceae</taxon>
        <taxon>Thalassiosirophycidae</taxon>
        <taxon>Stephanodiscales</taxon>
        <taxon>Stephanodiscaceae</taxon>
        <taxon>Stephanodiscus</taxon>
    </lineage>
</organism>
<gene>
    <name evidence="3" type="ORF">ACHAW5_003323</name>
</gene>
<dbReference type="Proteomes" id="UP001530315">
    <property type="component" value="Unassembled WGS sequence"/>
</dbReference>
<feature type="region of interest" description="Disordered" evidence="1">
    <location>
        <begin position="661"/>
        <end position="696"/>
    </location>
</feature>
<sequence>MPPQQRSRVSPTSLSDEMQASTYHKTYAITSSSSFDDFENLSSQSLHYVLHPQTSPSKTFTRQQEQSKFIPTMKRRILTVAAVGGILTKVKVSTLFVAGTIFAVGTIHRLHIFALHSMPAEVSVQGTLYGRWGRNAPQTSRSMRNFRRHPRVVNAAVIQEVMHDAKTKFRGKQIVGLMLDPGGWISPAISNFETADDKVVDSGVDEGEKMEEESQCVPMAQWQTTSYPNCNSVHEIDLVRSSGPGSFAFPNYRREENRRSITSHPPILHKYLHDLHLKYPMKRRRNAKANAEGLMREESIEFLGQGWFRSAWEMYVEQIPGYDEEEEEWGFQESVVLKTLRIERDFLPEYYELHRRDALAMERLTFSPYVLDIYGYCGQSAINELANFGIEGMSSLEKIARSFRGMEGIEPVSKIKLQLASMVAAGVSHVHSIDYPDFPFPVTDDSNDSDGDDGEKKSLLKEIERGKVKVTSNATLVHYDLNPRNIAVVKRGKPKLNDFNVAEFMTWDSKNNRTCGFPGRFREPWWRAPEEMHFHISNYTNPAPLTEKIDIYSLGNILMEILTTHSPWGLMQKGEAEEETRPKVARGELPDWPDDFNETILITDPALMAINKAMRKCLKFNPEDRPTAGEIATELFEAIENLPEGFGDKEKWRRERELEDKRLEERREMEADGEGVTGSLSKIHDMRSRKEHHRWG</sequence>
<keyword evidence="4" id="KW-1185">Reference proteome</keyword>
<proteinExistence type="predicted"/>
<dbReference type="PROSITE" id="PS50011">
    <property type="entry name" value="PROTEIN_KINASE_DOM"/>
    <property type="match status" value="1"/>
</dbReference>
<accession>A0ABD3QB52</accession>
<dbReference type="EMBL" id="JALLAZ020000343">
    <property type="protein sequence ID" value="KAL3797604.1"/>
    <property type="molecule type" value="Genomic_DNA"/>
</dbReference>
<dbReference type="InterPro" id="IPR000719">
    <property type="entry name" value="Prot_kinase_dom"/>
</dbReference>
<protein>
    <recommendedName>
        <fullName evidence="2">Protein kinase domain-containing protein</fullName>
    </recommendedName>
</protein>
<evidence type="ECO:0000256" key="1">
    <source>
        <dbReference type="SAM" id="MobiDB-lite"/>
    </source>
</evidence>
<name>A0ABD3QB52_9STRA</name>
<evidence type="ECO:0000313" key="3">
    <source>
        <dbReference type="EMBL" id="KAL3797604.1"/>
    </source>
</evidence>
<reference evidence="3 4" key="1">
    <citation type="submission" date="2024-10" db="EMBL/GenBank/DDBJ databases">
        <title>Updated reference genomes for cyclostephanoid diatoms.</title>
        <authorList>
            <person name="Roberts W.R."/>
            <person name="Alverson A.J."/>
        </authorList>
    </citation>
    <scope>NUCLEOTIDE SEQUENCE [LARGE SCALE GENOMIC DNA]</scope>
    <source>
        <strain evidence="3 4">AJA276-08</strain>
    </source>
</reference>
<evidence type="ECO:0000313" key="4">
    <source>
        <dbReference type="Proteomes" id="UP001530315"/>
    </source>
</evidence>
<dbReference type="SUPFAM" id="SSF56112">
    <property type="entry name" value="Protein kinase-like (PK-like)"/>
    <property type="match status" value="1"/>
</dbReference>
<dbReference type="InterPro" id="IPR050167">
    <property type="entry name" value="Ser_Thr_protein_kinase"/>
</dbReference>
<feature type="compositionally biased region" description="Basic and acidic residues" evidence="1">
    <location>
        <begin position="661"/>
        <end position="670"/>
    </location>
</feature>
<comment type="caution">
    <text evidence="3">The sequence shown here is derived from an EMBL/GenBank/DDBJ whole genome shotgun (WGS) entry which is preliminary data.</text>
</comment>
<dbReference type="Gene3D" id="1.10.510.10">
    <property type="entry name" value="Transferase(Phosphotransferase) domain 1"/>
    <property type="match status" value="1"/>
</dbReference>
<dbReference type="AlphaFoldDB" id="A0ABD3QB52"/>
<dbReference type="InterPro" id="IPR011009">
    <property type="entry name" value="Kinase-like_dom_sf"/>
</dbReference>
<feature type="domain" description="Protein kinase" evidence="2">
    <location>
        <begin position="297"/>
        <end position="637"/>
    </location>
</feature>
<evidence type="ECO:0000259" key="2">
    <source>
        <dbReference type="PROSITE" id="PS50011"/>
    </source>
</evidence>